<sequence length="94" mass="10344">MNSPSIAINIFLFKINSFENASAVNIGENFLADWYNSSKKSQGFGQNFGDDSTFRTRSGVDDRDGFDSLAFQHAQPVKGIEKGEEAGDVCTNDR</sequence>
<keyword evidence="2" id="KW-1185">Reference proteome</keyword>
<name>A0ABV9GJ31_9BACL</name>
<proteinExistence type="predicted"/>
<accession>A0ABV9GJ31</accession>
<gene>
    <name evidence="1" type="ORF">ACFO4N_00240</name>
</gene>
<comment type="caution">
    <text evidence="1">The sequence shown here is derived from an EMBL/GenBank/DDBJ whole genome shotgun (WGS) entry which is preliminary data.</text>
</comment>
<organism evidence="1 2">
    <name type="scientific">Camelliibacillus cellulosilyticus</name>
    <dbReference type="NCBI Taxonomy" id="2174486"/>
    <lineage>
        <taxon>Bacteria</taxon>
        <taxon>Bacillati</taxon>
        <taxon>Bacillota</taxon>
        <taxon>Bacilli</taxon>
        <taxon>Bacillales</taxon>
        <taxon>Sporolactobacillaceae</taxon>
        <taxon>Camelliibacillus</taxon>
    </lineage>
</organism>
<dbReference type="EMBL" id="JBHSFW010000001">
    <property type="protein sequence ID" value="MFC4617149.1"/>
    <property type="molecule type" value="Genomic_DNA"/>
</dbReference>
<dbReference type="Proteomes" id="UP001596022">
    <property type="component" value="Unassembled WGS sequence"/>
</dbReference>
<evidence type="ECO:0000313" key="2">
    <source>
        <dbReference type="Proteomes" id="UP001596022"/>
    </source>
</evidence>
<evidence type="ECO:0000313" key="1">
    <source>
        <dbReference type="EMBL" id="MFC4617149.1"/>
    </source>
</evidence>
<protein>
    <submittedName>
        <fullName evidence="1">Uncharacterized protein</fullName>
    </submittedName>
</protein>
<dbReference type="RefSeq" id="WP_376844210.1">
    <property type="nucleotide sequence ID" value="NZ_JBHSFW010000001.1"/>
</dbReference>
<reference evidence="2" key="1">
    <citation type="journal article" date="2019" name="Int. J. Syst. Evol. Microbiol.">
        <title>The Global Catalogue of Microorganisms (GCM) 10K type strain sequencing project: providing services to taxonomists for standard genome sequencing and annotation.</title>
        <authorList>
            <consortium name="The Broad Institute Genomics Platform"/>
            <consortium name="The Broad Institute Genome Sequencing Center for Infectious Disease"/>
            <person name="Wu L."/>
            <person name="Ma J."/>
        </authorList>
    </citation>
    <scope>NUCLEOTIDE SEQUENCE [LARGE SCALE GENOMIC DNA]</scope>
    <source>
        <strain evidence="2">CGMCC 1.16306</strain>
    </source>
</reference>